<organism evidence="2 3">
    <name type="scientific">Gossypium barbadense</name>
    <name type="common">Sea Island cotton</name>
    <name type="synonym">Hibiscus barbadensis</name>
    <dbReference type="NCBI Taxonomy" id="3634"/>
    <lineage>
        <taxon>Eukaryota</taxon>
        <taxon>Viridiplantae</taxon>
        <taxon>Streptophyta</taxon>
        <taxon>Embryophyta</taxon>
        <taxon>Tracheophyta</taxon>
        <taxon>Spermatophyta</taxon>
        <taxon>Magnoliopsida</taxon>
        <taxon>eudicotyledons</taxon>
        <taxon>Gunneridae</taxon>
        <taxon>Pentapetalae</taxon>
        <taxon>rosids</taxon>
        <taxon>malvids</taxon>
        <taxon>Malvales</taxon>
        <taxon>Malvaceae</taxon>
        <taxon>Malvoideae</taxon>
        <taxon>Gossypium</taxon>
    </lineage>
</organism>
<dbReference type="PANTHER" id="PTHR35459">
    <property type="entry name" value="T1N6.14 PROTEIN"/>
    <property type="match status" value="1"/>
</dbReference>
<dbReference type="EMBL" id="KZ662883">
    <property type="protein sequence ID" value="PPS17947.1"/>
    <property type="molecule type" value="Genomic_DNA"/>
</dbReference>
<feature type="compositionally biased region" description="Basic and acidic residues" evidence="1">
    <location>
        <begin position="287"/>
        <end position="297"/>
    </location>
</feature>
<evidence type="ECO:0000313" key="3">
    <source>
        <dbReference type="Proteomes" id="UP000239757"/>
    </source>
</evidence>
<feature type="region of interest" description="Disordered" evidence="1">
    <location>
        <begin position="201"/>
        <end position="234"/>
    </location>
</feature>
<feature type="compositionally biased region" description="Pro residues" evidence="1">
    <location>
        <begin position="13"/>
        <end position="27"/>
    </location>
</feature>
<evidence type="ECO:0000256" key="1">
    <source>
        <dbReference type="SAM" id="MobiDB-lite"/>
    </source>
</evidence>
<sequence length="377" mass="42487">MEEVKSAKNAPPTHDPNPTQQPPPQQPPSKKRSLDNCNDFKNSKFFKMRRLLKDLRPHFIDVLRTPDFRNSKAANEIKENMKLLVELYKQVMAETVPIEKCNNAAVNQQVPSESGMKQNPEEQPQLVKPAISSENNAFQSSSVLDKQQSENGEAPGSYIVGGSAFGWNFITFMGNKPVYYEVTKELFRSAQASLLQNKEIKARKPLGQRNKSIVKHNVKNRRRPQSGLPPRKVEGLHKAKILFLQKVLFKPEKQAEAKETSDNQQGKGEEEMEGEERGGGMGRYGRKREEGVWEKASMEGAMIGDQLATKEAQKGEREEKEKKVKKLQAKKNKMKVDGSEKKKKKGGSGFQVGKRKLKTKLTEVAKAKAAQAMELDK</sequence>
<feature type="region of interest" description="Disordered" evidence="1">
    <location>
        <begin position="1"/>
        <end position="39"/>
    </location>
</feature>
<feature type="compositionally biased region" description="Basic residues" evidence="1">
    <location>
        <begin position="323"/>
        <end position="333"/>
    </location>
</feature>
<dbReference type="OrthoDB" id="672903at2759"/>
<dbReference type="AlphaFoldDB" id="A0A2P5YQS3"/>
<protein>
    <submittedName>
        <fullName evidence="2">Uncharacterized protein</fullName>
    </submittedName>
</protein>
<accession>A0A2P5YQS3</accession>
<feature type="compositionally biased region" description="Basic and acidic residues" evidence="1">
    <location>
        <begin position="311"/>
        <end position="322"/>
    </location>
</feature>
<reference evidence="2 3" key="1">
    <citation type="submission" date="2015-01" db="EMBL/GenBank/DDBJ databases">
        <title>Genome of allotetraploid Gossypium barbadense reveals genomic plasticity and fiber elongation in cotton evolution.</title>
        <authorList>
            <person name="Chen X."/>
            <person name="Liu X."/>
            <person name="Zhao B."/>
            <person name="Zheng H."/>
            <person name="Hu Y."/>
            <person name="Lu G."/>
            <person name="Yang C."/>
            <person name="Chen J."/>
            <person name="Shan C."/>
            <person name="Zhang L."/>
            <person name="Zhou Y."/>
            <person name="Wang L."/>
            <person name="Guo W."/>
            <person name="Bai Y."/>
            <person name="Ruan J."/>
            <person name="Shangguan X."/>
            <person name="Mao Y."/>
            <person name="Jiang J."/>
            <person name="Zhu Y."/>
            <person name="Lei J."/>
            <person name="Kang H."/>
            <person name="Chen S."/>
            <person name="He X."/>
            <person name="Wang R."/>
            <person name="Wang Y."/>
            <person name="Chen J."/>
            <person name="Wang L."/>
            <person name="Yu S."/>
            <person name="Wang B."/>
            <person name="Wei J."/>
            <person name="Song S."/>
            <person name="Lu X."/>
            <person name="Gao Z."/>
            <person name="Gu W."/>
            <person name="Deng X."/>
            <person name="Ma D."/>
            <person name="Wang S."/>
            <person name="Liang W."/>
            <person name="Fang L."/>
            <person name="Cai C."/>
            <person name="Zhu X."/>
            <person name="Zhou B."/>
            <person name="Zhang Y."/>
            <person name="Chen Z."/>
            <person name="Xu S."/>
            <person name="Zhu R."/>
            <person name="Wang S."/>
            <person name="Zhang T."/>
            <person name="Zhao G."/>
        </authorList>
    </citation>
    <scope>NUCLEOTIDE SEQUENCE [LARGE SCALE GENOMIC DNA]</scope>
    <source>
        <strain evidence="3">cv. Xinhai21</strain>
        <tissue evidence="2">Leaf</tissue>
    </source>
</reference>
<dbReference type="PANTHER" id="PTHR35459:SF2">
    <property type="entry name" value="T1N6.14 PROTEIN"/>
    <property type="match status" value="1"/>
</dbReference>
<feature type="region of interest" description="Disordered" evidence="1">
    <location>
        <begin position="253"/>
        <end position="354"/>
    </location>
</feature>
<proteinExistence type="predicted"/>
<dbReference type="Proteomes" id="UP000239757">
    <property type="component" value="Unassembled WGS sequence"/>
</dbReference>
<name>A0A2P5YQS3_GOSBA</name>
<gene>
    <name evidence="2" type="ORF">GOBAR_AA02630</name>
</gene>
<evidence type="ECO:0000313" key="2">
    <source>
        <dbReference type="EMBL" id="PPS17947.1"/>
    </source>
</evidence>
<feature type="compositionally biased region" description="Basic residues" evidence="1">
    <location>
        <begin position="201"/>
        <end position="224"/>
    </location>
</feature>